<dbReference type="Pfam" id="PF00593">
    <property type="entry name" value="TonB_dep_Rec_b-barrel"/>
    <property type="match status" value="1"/>
</dbReference>
<feature type="domain" description="TonB-dependent receptor-like beta-barrel" evidence="11">
    <location>
        <begin position="275"/>
        <end position="716"/>
    </location>
</feature>
<keyword evidence="6 8" id="KW-0472">Membrane</keyword>
<dbReference type="Proteomes" id="UP000183685">
    <property type="component" value="Unassembled WGS sequence"/>
</dbReference>
<dbReference type="SUPFAM" id="SSF56935">
    <property type="entry name" value="Porins"/>
    <property type="match status" value="1"/>
</dbReference>
<gene>
    <name evidence="13" type="ORF">SAMN04488071_1129</name>
</gene>
<feature type="domain" description="TonB-dependent receptor plug" evidence="12">
    <location>
        <begin position="55"/>
        <end position="163"/>
    </location>
</feature>
<feature type="signal peptide" evidence="10">
    <location>
        <begin position="1"/>
        <end position="23"/>
    </location>
</feature>
<sequence length="746" mass="81331">MNPILHTGAAVVALMAGASHVYAADDATANHAEMDFIDISMERIQVIGKATDRKHVIGSATRLSAEDLEIFKYQDINRVLRLVPGVNLQEEDGYGLRPNIGLRGSGVERSAKITLMEDGVLIAPAPYASPSAYYFPTAGRMEAVEVRKGSAAVKFGPRSVGGAVNLVSRSIPEEFGGFANLSIGSDGLRTLHGVAGGTGKNVAGVVEVFDSNNDGFKSLPNGADTGYDIEDYLAKLRLFTDENAAIHQALEIKLTKTDGDSNETYLGLTDADFEADPYQRYVASELDNIDTEHEQVQLTYELQLENGLEMVTTAYRNEFKRDWFKFHDLKNTVGEGCNKGQFVLDNPVTCATELSWLRGDADSAEGAIRIRHNARSYVSKGIQSVIAIPFTSGNVVHDLELSARYHEDYEDRLQYNEQYTVVGGSLQYASETSLGSAGNRVVSANAWAFYAQDTISFGKWTIVPGIRFESIELNRSDWAGDDPNRSGAENARETTSVNTFVPGLGIKYEVNKNLTLTGGIFKGFNPPGAGNPDAQEEKSLNFEFGAIYDNNGAYFEGMAFYSDYSNILGTCTAAVGCSDAEIGDQFNGGKARIMGLELIAGYTAEFQGGWQLPLYVNYTFTDAEFRTDFEDSFWGDVTKGDEFPYLSRHQLTVSTGVNNDNFSSVLQANYVSATRVTAGSGGIASGDRVDGRLIFDLAAQYQISEAITLFATIDNLFDKKYSVARRPIGLLPGKPRTWVSGIKFTF</sequence>
<evidence type="ECO:0000256" key="3">
    <source>
        <dbReference type="ARBA" id="ARBA00022452"/>
    </source>
</evidence>
<dbReference type="GO" id="GO:0033214">
    <property type="term" value="P:siderophore-iron import into cell"/>
    <property type="evidence" value="ECO:0007669"/>
    <property type="project" value="TreeGrafter"/>
</dbReference>
<keyword evidence="14" id="KW-1185">Reference proteome</keyword>
<dbReference type="Pfam" id="PF07715">
    <property type="entry name" value="Plug"/>
    <property type="match status" value="1"/>
</dbReference>
<organism evidence="13 14">
    <name type="scientific">Kordiimonas lacus</name>
    <dbReference type="NCBI Taxonomy" id="637679"/>
    <lineage>
        <taxon>Bacteria</taxon>
        <taxon>Pseudomonadati</taxon>
        <taxon>Pseudomonadota</taxon>
        <taxon>Alphaproteobacteria</taxon>
        <taxon>Kordiimonadales</taxon>
        <taxon>Kordiimonadaceae</taxon>
        <taxon>Kordiimonas</taxon>
    </lineage>
</organism>
<dbReference type="InterPro" id="IPR000531">
    <property type="entry name" value="Beta-barrel_TonB"/>
</dbReference>
<dbReference type="CDD" id="cd01347">
    <property type="entry name" value="ligand_gated_channel"/>
    <property type="match status" value="1"/>
</dbReference>
<evidence type="ECO:0000256" key="9">
    <source>
        <dbReference type="RuleBase" id="RU003357"/>
    </source>
</evidence>
<dbReference type="EMBL" id="FNAK01000002">
    <property type="protein sequence ID" value="SDD65964.1"/>
    <property type="molecule type" value="Genomic_DNA"/>
</dbReference>
<dbReference type="PANTHER" id="PTHR30442:SF0">
    <property type="entry name" value="FE(3+) DICITRATE TRANSPORT PROTEIN FECA"/>
    <property type="match status" value="1"/>
</dbReference>
<dbReference type="InterPro" id="IPR012910">
    <property type="entry name" value="Plug_dom"/>
</dbReference>
<dbReference type="RefSeq" id="WP_068306253.1">
    <property type="nucleotide sequence ID" value="NZ_FNAK01000002.1"/>
</dbReference>
<evidence type="ECO:0000256" key="7">
    <source>
        <dbReference type="ARBA" id="ARBA00023237"/>
    </source>
</evidence>
<evidence type="ECO:0000256" key="10">
    <source>
        <dbReference type="SAM" id="SignalP"/>
    </source>
</evidence>
<dbReference type="AlphaFoldDB" id="A0A1G6WJJ0"/>
<comment type="similarity">
    <text evidence="8 9">Belongs to the TonB-dependent receptor family.</text>
</comment>
<dbReference type="InterPro" id="IPR039426">
    <property type="entry name" value="TonB-dep_rcpt-like"/>
</dbReference>
<name>A0A1G6WJJ0_9PROT</name>
<dbReference type="STRING" id="637679.GCA_001550055_02844"/>
<evidence type="ECO:0000256" key="8">
    <source>
        <dbReference type="PROSITE-ProRule" id="PRU01360"/>
    </source>
</evidence>
<evidence type="ECO:0000313" key="13">
    <source>
        <dbReference type="EMBL" id="SDD65964.1"/>
    </source>
</evidence>
<evidence type="ECO:0000256" key="1">
    <source>
        <dbReference type="ARBA" id="ARBA00004571"/>
    </source>
</evidence>
<dbReference type="PROSITE" id="PS52016">
    <property type="entry name" value="TONB_DEPENDENT_REC_3"/>
    <property type="match status" value="1"/>
</dbReference>
<dbReference type="Gene3D" id="2.170.130.10">
    <property type="entry name" value="TonB-dependent receptor, plug domain"/>
    <property type="match status" value="1"/>
</dbReference>
<dbReference type="Gene3D" id="2.40.170.20">
    <property type="entry name" value="TonB-dependent receptor, beta-barrel domain"/>
    <property type="match status" value="1"/>
</dbReference>
<dbReference type="InterPro" id="IPR036942">
    <property type="entry name" value="Beta-barrel_TonB_sf"/>
</dbReference>
<keyword evidence="5 9" id="KW-0798">TonB box</keyword>
<evidence type="ECO:0000313" key="14">
    <source>
        <dbReference type="Proteomes" id="UP000183685"/>
    </source>
</evidence>
<dbReference type="InterPro" id="IPR037066">
    <property type="entry name" value="Plug_dom_sf"/>
</dbReference>
<dbReference type="OrthoDB" id="9760333at2"/>
<accession>A0A1G6WJJ0</accession>
<comment type="subcellular location">
    <subcellularLocation>
        <location evidence="1 8">Cell outer membrane</location>
        <topology evidence="1 8">Multi-pass membrane protein</topology>
    </subcellularLocation>
</comment>
<keyword evidence="3 8" id="KW-1134">Transmembrane beta strand</keyword>
<evidence type="ECO:0000259" key="12">
    <source>
        <dbReference type="Pfam" id="PF07715"/>
    </source>
</evidence>
<evidence type="ECO:0000256" key="4">
    <source>
        <dbReference type="ARBA" id="ARBA00022692"/>
    </source>
</evidence>
<evidence type="ECO:0000256" key="6">
    <source>
        <dbReference type="ARBA" id="ARBA00023136"/>
    </source>
</evidence>
<dbReference type="PANTHER" id="PTHR30442">
    <property type="entry name" value="IRON III DICITRATE TRANSPORT PROTEIN FECA"/>
    <property type="match status" value="1"/>
</dbReference>
<keyword evidence="4 8" id="KW-0812">Transmembrane</keyword>
<keyword evidence="7 8" id="KW-0998">Cell outer membrane</keyword>
<keyword evidence="2 8" id="KW-0813">Transport</keyword>
<keyword evidence="10" id="KW-0732">Signal</keyword>
<evidence type="ECO:0000256" key="5">
    <source>
        <dbReference type="ARBA" id="ARBA00023077"/>
    </source>
</evidence>
<protein>
    <submittedName>
        <fullName evidence="13">Fe(3+) dicitrate transport protein</fullName>
    </submittedName>
</protein>
<dbReference type="GO" id="GO:0009279">
    <property type="term" value="C:cell outer membrane"/>
    <property type="evidence" value="ECO:0007669"/>
    <property type="project" value="UniProtKB-SubCell"/>
</dbReference>
<evidence type="ECO:0000256" key="2">
    <source>
        <dbReference type="ARBA" id="ARBA00022448"/>
    </source>
</evidence>
<proteinExistence type="inferred from homology"/>
<evidence type="ECO:0000259" key="11">
    <source>
        <dbReference type="Pfam" id="PF00593"/>
    </source>
</evidence>
<feature type="chain" id="PRO_5010248740" evidence="10">
    <location>
        <begin position="24"/>
        <end position="746"/>
    </location>
</feature>
<reference evidence="13 14" key="1">
    <citation type="submission" date="2016-10" db="EMBL/GenBank/DDBJ databases">
        <authorList>
            <person name="de Groot N.N."/>
        </authorList>
    </citation>
    <scope>NUCLEOTIDE SEQUENCE [LARGE SCALE GENOMIC DNA]</scope>
    <source>
        <strain evidence="13 14">CGMCC 1.9109</strain>
    </source>
</reference>